<dbReference type="InterPro" id="IPR028082">
    <property type="entry name" value="Peripla_BP_I"/>
</dbReference>
<evidence type="ECO:0000256" key="1">
    <source>
        <dbReference type="ARBA" id="ARBA00004196"/>
    </source>
</evidence>
<evidence type="ECO:0000256" key="3">
    <source>
        <dbReference type="ARBA" id="ARBA00022729"/>
    </source>
</evidence>
<dbReference type="InterPro" id="IPR025997">
    <property type="entry name" value="SBP_2_dom"/>
</dbReference>
<dbReference type="GO" id="GO:0030246">
    <property type="term" value="F:carbohydrate binding"/>
    <property type="evidence" value="ECO:0007669"/>
    <property type="project" value="UniProtKB-ARBA"/>
</dbReference>
<name>A0A840IBZ3_9ACTN</name>
<dbReference type="RefSeq" id="WP_183341581.1">
    <property type="nucleotide sequence ID" value="NZ_JACHNU010000002.1"/>
</dbReference>
<evidence type="ECO:0000259" key="5">
    <source>
        <dbReference type="Pfam" id="PF13407"/>
    </source>
</evidence>
<protein>
    <submittedName>
        <fullName evidence="6">Ribose transport system substrate-binding protein</fullName>
    </submittedName>
</protein>
<evidence type="ECO:0000256" key="4">
    <source>
        <dbReference type="SAM" id="SignalP"/>
    </source>
</evidence>
<evidence type="ECO:0000313" key="7">
    <source>
        <dbReference type="Proteomes" id="UP000585272"/>
    </source>
</evidence>
<organism evidence="6 7">
    <name type="scientific">Conexibacter arvalis</name>
    <dbReference type="NCBI Taxonomy" id="912552"/>
    <lineage>
        <taxon>Bacteria</taxon>
        <taxon>Bacillati</taxon>
        <taxon>Actinomycetota</taxon>
        <taxon>Thermoleophilia</taxon>
        <taxon>Solirubrobacterales</taxon>
        <taxon>Conexibacteraceae</taxon>
        <taxon>Conexibacter</taxon>
    </lineage>
</organism>
<feature type="domain" description="Periplasmic binding protein" evidence="5">
    <location>
        <begin position="50"/>
        <end position="307"/>
    </location>
</feature>
<keyword evidence="7" id="KW-1185">Reference proteome</keyword>
<dbReference type="EMBL" id="JACHNU010000002">
    <property type="protein sequence ID" value="MBB4662409.1"/>
    <property type="molecule type" value="Genomic_DNA"/>
</dbReference>
<dbReference type="PANTHER" id="PTHR46847:SF1">
    <property type="entry name" value="D-ALLOSE-BINDING PERIPLASMIC PROTEIN-RELATED"/>
    <property type="match status" value="1"/>
</dbReference>
<comment type="similarity">
    <text evidence="2">Belongs to the bacterial solute-binding protein 2 family.</text>
</comment>
<accession>A0A840IBZ3</accession>
<comment type="caution">
    <text evidence="6">The sequence shown here is derived from an EMBL/GenBank/DDBJ whole genome shotgun (WGS) entry which is preliminary data.</text>
</comment>
<comment type="subcellular location">
    <subcellularLocation>
        <location evidence="1">Cell envelope</location>
    </subcellularLocation>
</comment>
<proteinExistence type="inferred from homology"/>
<dbReference type="SUPFAM" id="SSF53822">
    <property type="entry name" value="Periplasmic binding protein-like I"/>
    <property type="match status" value="1"/>
</dbReference>
<gene>
    <name evidence="6" type="ORF">BDZ31_001995</name>
</gene>
<dbReference type="CDD" id="cd20007">
    <property type="entry name" value="PBP1_ABC_sugar_binding-like"/>
    <property type="match status" value="1"/>
</dbReference>
<dbReference type="Proteomes" id="UP000585272">
    <property type="component" value="Unassembled WGS sequence"/>
</dbReference>
<reference evidence="6 7" key="1">
    <citation type="submission" date="2020-08" db="EMBL/GenBank/DDBJ databases">
        <title>Genomic Encyclopedia of Archaeal and Bacterial Type Strains, Phase II (KMG-II): from individual species to whole genera.</title>
        <authorList>
            <person name="Goeker M."/>
        </authorList>
    </citation>
    <scope>NUCLEOTIDE SEQUENCE [LARGE SCALE GENOMIC DNA]</scope>
    <source>
        <strain evidence="6 7">DSM 23288</strain>
    </source>
</reference>
<evidence type="ECO:0000256" key="2">
    <source>
        <dbReference type="ARBA" id="ARBA00007639"/>
    </source>
</evidence>
<sequence length="343" mass="36006">MYLNGGWRTRCAGVLAIAALGVPLAACGSDGDGGATSAGGPGGGEEVRVALITGLRGLAFYTSMRCGAEDAARELGGVELSVQDPPQFNPSAQTPLVQGAVQRGIDGMVVVPTDPRAMGQPIRTAMNRDVEVIAVDATLEPPITPQTIITDNITAGRLAARAMARAIGPRGGKVQIIGLNPAVTGNQQRVEGFQQEIEANHPEIELLEVQYNQTADQNRAASQVAAAVRANPDLRGIYTTNEASGVGAASALLSTGKRGEVQLISYDAGPQQVRGLKDGTYAALVVQKPYQLGYDGIKNLVGVLRGELDRAELERDVLVPPVIATRENVDDPEVARYLYVDKC</sequence>
<dbReference type="PANTHER" id="PTHR46847">
    <property type="entry name" value="D-ALLOSE-BINDING PERIPLASMIC PROTEIN-RELATED"/>
    <property type="match status" value="1"/>
</dbReference>
<dbReference type="GO" id="GO:0030313">
    <property type="term" value="C:cell envelope"/>
    <property type="evidence" value="ECO:0007669"/>
    <property type="project" value="UniProtKB-SubCell"/>
</dbReference>
<evidence type="ECO:0000313" key="6">
    <source>
        <dbReference type="EMBL" id="MBB4662409.1"/>
    </source>
</evidence>
<dbReference type="AlphaFoldDB" id="A0A840IBZ3"/>
<feature type="signal peptide" evidence="4">
    <location>
        <begin position="1"/>
        <end position="28"/>
    </location>
</feature>
<dbReference type="Gene3D" id="3.40.50.2300">
    <property type="match status" value="2"/>
</dbReference>
<keyword evidence="3 4" id="KW-0732">Signal</keyword>
<dbReference type="Pfam" id="PF13407">
    <property type="entry name" value="Peripla_BP_4"/>
    <property type="match status" value="1"/>
</dbReference>
<feature type="chain" id="PRO_5032853996" evidence="4">
    <location>
        <begin position="29"/>
        <end position="343"/>
    </location>
</feature>